<feature type="transmembrane region" description="Helical" evidence="6">
    <location>
        <begin position="42"/>
        <end position="63"/>
    </location>
</feature>
<evidence type="ECO:0000259" key="7">
    <source>
        <dbReference type="PROSITE" id="PS50104"/>
    </source>
</evidence>
<dbReference type="InterPro" id="IPR000157">
    <property type="entry name" value="TIR_dom"/>
</dbReference>
<keyword evidence="2 6" id="KW-0812">Transmembrane</keyword>
<dbReference type="GO" id="GO:0038023">
    <property type="term" value="F:signaling receptor activity"/>
    <property type="evidence" value="ECO:0007669"/>
    <property type="project" value="TreeGrafter"/>
</dbReference>
<comment type="subcellular location">
    <subcellularLocation>
        <location evidence="1">Membrane</location>
    </subcellularLocation>
</comment>
<dbReference type="PANTHER" id="PTHR24365">
    <property type="entry name" value="TOLL-LIKE RECEPTOR"/>
    <property type="match status" value="1"/>
</dbReference>
<name>A0AAD9JPR7_RIDPI</name>
<dbReference type="EMBL" id="JAODUO010002031">
    <property type="protein sequence ID" value="KAK2155865.1"/>
    <property type="molecule type" value="Genomic_DNA"/>
</dbReference>
<evidence type="ECO:0000256" key="2">
    <source>
        <dbReference type="ARBA" id="ARBA00022692"/>
    </source>
</evidence>
<evidence type="ECO:0000256" key="4">
    <source>
        <dbReference type="ARBA" id="ARBA00022989"/>
    </source>
</evidence>
<evidence type="ECO:0000313" key="8">
    <source>
        <dbReference type="EMBL" id="KAK2155865.1"/>
    </source>
</evidence>
<keyword evidence="5 6" id="KW-0472">Membrane</keyword>
<evidence type="ECO:0000256" key="6">
    <source>
        <dbReference type="SAM" id="Phobius"/>
    </source>
</evidence>
<dbReference type="GO" id="GO:0005886">
    <property type="term" value="C:plasma membrane"/>
    <property type="evidence" value="ECO:0007669"/>
    <property type="project" value="TreeGrafter"/>
</dbReference>
<dbReference type="Gene3D" id="3.40.50.10140">
    <property type="entry name" value="Toll/interleukin-1 receptor homology (TIR) domain"/>
    <property type="match status" value="1"/>
</dbReference>
<dbReference type="GO" id="GO:0007165">
    <property type="term" value="P:signal transduction"/>
    <property type="evidence" value="ECO:0007669"/>
    <property type="project" value="InterPro"/>
</dbReference>
<keyword evidence="4 6" id="KW-1133">Transmembrane helix</keyword>
<keyword evidence="3" id="KW-0732">Signal</keyword>
<evidence type="ECO:0000313" key="9">
    <source>
        <dbReference type="Proteomes" id="UP001209878"/>
    </source>
</evidence>
<evidence type="ECO:0000256" key="3">
    <source>
        <dbReference type="ARBA" id="ARBA00022729"/>
    </source>
</evidence>
<reference evidence="8" key="1">
    <citation type="journal article" date="2023" name="Mol. Biol. Evol.">
        <title>Third-Generation Sequencing Reveals the Adaptive Role of the Epigenome in Three Deep-Sea Polychaetes.</title>
        <authorList>
            <person name="Perez M."/>
            <person name="Aroh O."/>
            <person name="Sun Y."/>
            <person name="Lan Y."/>
            <person name="Juniper S.K."/>
            <person name="Young C.R."/>
            <person name="Angers B."/>
            <person name="Qian P.Y."/>
        </authorList>
    </citation>
    <scope>NUCLEOTIDE SEQUENCE</scope>
    <source>
        <strain evidence="8">R07B-5</strain>
    </source>
</reference>
<dbReference type="SUPFAM" id="SSF52200">
    <property type="entry name" value="Toll/Interleukin receptor TIR domain"/>
    <property type="match status" value="1"/>
</dbReference>
<protein>
    <recommendedName>
        <fullName evidence="7">TIR domain-containing protein</fullName>
    </recommendedName>
</protein>
<dbReference type="PROSITE" id="PS50104">
    <property type="entry name" value="TIR"/>
    <property type="match status" value="1"/>
</dbReference>
<gene>
    <name evidence="8" type="ORF">NP493_2033g00005</name>
</gene>
<evidence type="ECO:0000256" key="5">
    <source>
        <dbReference type="ARBA" id="ARBA00023136"/>
    </source>
</evidence>
<comment type="caution">
    <text evidence="8">The sequence shown here is derived from an EMBL/GenBank/DDBJ whole genome shotgun (WGS) entry which is preliminary data.</text>
</comment>
<keyword evidence="9" id="KW-1185">Reference proteome</keyword>
<feature type="domain" description="TIR" evidence="7">
    <location>
        <begin position="86"/>
        <end position="244"/>
    </location>
</feature>
<sequence length="288" mass="32929">MTSVTLAGKERLTCLYRGRHDVRISDISLDEIEAECDHGPSIHVIVVPGVAGIVTLLLALALVRYHRWYIKYHFILCCMKEERCDYRHDALVLYFIHAASPVDQRGGAARISRWVSRRLLKHAEERWGLRLYVGDRDDLGGASKMHNFVRGFRSSDKVVVCLTREFIDDSDCMNYLATALDSSKPLSKYIFVLFDDIQPTSVPRRLRQLLLSDSPSVMLKCSDIDDDDDGVADLTFWRRMRDALLHDPKQDRCLGRMTSLSVLAAAHDNGANEWYYNDDTVEMQTSQL</sequence>
<accession>A0AAD9JPR7</accession>
<proteinExistence type="predicted"/>
<organism evidence="8 9">
    <name type="scientific">Ridgeia piscesae</name>
    <name type="common">Tubeworm</name>
    <dbReference type="NCBI Taxonomy" id="27915"/>
    <lineage>
        <taxon>Eukaryota</taxon>
        <taxon>Metazoa</taxon>
        <taxon>Spiralia</taxon>
        <taxon>Lophotrochozoa</taxon>
        <taxon>Annelida</taxon>
        <taxon>Polychaeta</taxon>
        <taxon>Sedentaria</taxon>
        <taxon>Canalipalpata</taxon>
        <taxon>Sabellida</taxon>
        <taxon>Siboglinidae</taxon>
        <taxon>Ridgeia</taxon>
    </lineage>
</organism>
<dbReference type="Proteomes" id="UP001209878">
    <property type="component" value="Unassembled WGS sequence"/>
</dbReference>
<evidence type="ECO:0000256" key="1">
    <source>
        <dbReference type="ARBA" id="ARBA00004370"/>
    </source>
</evidence>
<dbReference type="PANTHER" id="PTHR24365:SF541">
    <property type="entry name" value="PROTEIN TOLL-RELATED"/>
    <property type="match status" value="1"/>
</dbReference>
<dbReference type="AlphaFoldDB" id="A0AAD9JPR7"/>
<dbReference type="InterPro" id="IPR035897">
    <property type="entry name" value="Toll_tir_struct_dom_sf"/>
</dbReference>